<organism evidence="2 3">
    <name type="scientific">Methanosarcina acetivorans (strain ATCC 35395 / DSM 2834 / JCM 12185 / C2A)</name>
    <dbReference type="NCBI Taxonomy" id="188937"/>
    <lineage>
        <taxon>Archaea</taxon>
        <taxon>Methanobacteriati</taxon>
        <taxon>Methanobacteriota</taxon>
        <taxon>Stenosarchaea group</taxon>
        <taxon>Methanomicrobia</taxon>
        <taxon>Methanosarcinales</taxon>
        <taxon>Methanosarcinaceae</taxon>
        <taxon>Methanosarcina</taxon>
    </lineage>
</organism>
<dbReference type="Proteomes" id="UP000002487">
    <property type="component" value="Chromosome"/>
</dbReference>
<name>Q8TJK9_METAC</name>
<proteinExistence type="predicted"/>
<dbReference type="InParanoid" id="Q8TJK9"/>
<keyword evidence="1" id="KW-1133">Transmembrane helix</keyword>
<keyword evidence="1" id="KW-0812">Transmembrane</keyword>
<dbReference type="EMBL" id="AE010299">
    <property type="protein sequence ID" value="AAM07126.1"/>
    <property type="molecule type" value="Genomic_DNA"/>
</dbReference>
<gene>
    <name evidence="2" type="ordered locus">MA_3775</name>
</gene>
<evidence type="ECO:0000256" key="1">
    <source>
        <dbReference type="SAM" id="Phobius"/>
    </source>
</evidence>
<evidence type="ECO:0000313" key="3">
    <source>
        <dbReference type="Proteomes" id="UP000002487"/>
    </source>
</evidence>
<evidence type="ECO:0000313" key="2">
    <source>
        <dbReference type="EMBL" id="AAM07126.1"/>
    </source>
</evidence>
<dbReference type="EnsemblBacteria" id="AAM07126">
    <property type="protein sequence ID" value="AAM07126"/>
    <property type="gene ID" value="MA_3775"/>
</dbReference>
<reference evidence="2 3" key="1">
    <citation type="journal article" date="2002" name="Genome Res.">
        <title>The genome of Methanosarcina acetivorans reveals extensive metabolic and physiological diversity.</title>
        <authorList>
            <person name="Galagan J.E."/>
            <person name="Nusbaum C."/>
            <person name="Roy A."/>
            <person name="Endrizzi M.G."/>
            <person name="Macdonald P."/>
            <person name="FitzHugh W."/>
            <person name="Calvo S."/>
            <person name="Engels R."/>
            <person name="Smirnov S."/>
            <person name="Atnoor D."/>
            <person name="Brown A."/>
            <person name="Allen N."/>
            <person name="Naylor J."/>
            <person name="Stange-Thomann N."/>
            <person name="DeArellano K."/>
            <person name="Johnson R."/>
            <person name="Linton L."/>
            <person name="McEwan P."/>
            <person name="McKernan K."/>
            <person name="Talamas J."/>
            <person name="Tirrell A."/>
            <person name="Ye W."/>
            <person name="Zimmer A."/>
            <person name="Barber R.D."/>
            <person name="Cann I."/>
            <person name="Graham D.E."/>
            <person name="Grahame D.A."/>
            <person name="Guss A."/>
            <person name="Hedderich R."/>
            <person name="Ingram-Smith C."/>
            <person name="Kuettner C.H."/>
            <person name="Krzycki J.A."/>
            <person name="Leigh J.A."/>
            <person name="Li W."/>
            <person name="Liu J."/>
            <person name="Mukhopadhyay B."/>
            <person name="Reeve J.N."/>
            <person name="Smith K."/>
            <person name="Springer T.A."/>
            <person name="Umayam L.A."/>
            <person name="White O."/>
            <person name="White R.H."/>
            <person name="de Macario E.C."/>
            <person name="Ferry J.G."/>
            <person name="Jarrell K.F."/>
            <person name="Jing H."/>
            <person name="Macario A.J.L."/>
            <person name="Paulsen I."/>
            <person name="Pritchett M."/>
            <person name="Sowers K.R."/>
            <person name="Swanson R.V."/>
            <person name="Zinder S.H."/>
            <person name="Lander E."/>
            <person name="Metcalf W.W."/>
            <person name="Birren B."/>
        </authorList>
    </citation>
    <scope>NUCLEOTIDE SEQUENCE [LARGE SCALE GENOMIC DNA]</scope>
    <source>
        <strain evidence="3">ATCC 35395 / DSM 2834 / JCM 12185 / C2A</strain>
    </source>
</reference>
<dbReference type="HOGENOM" id="CLU_2447640_0_0_2"/>
<protein>
    <submittedName>
        <fullName evidence="2">Uncharacterized protein</fullName>
    </submittedName>
</protein>
<dbReference type="AlphaFoldDB" id="Q8TJK9"/>
<sequence>MKSKYLISGKDIFHVVLTLNNKRFNLVRDINFPFKDIYRVFKEVRKQCLKYRNYATSIVFCLFLVLFISILEYYFKIRTFGKEMIVDEC</sequence>
<dbReference type="KEGG" id="mac:MA_3775"/>
<keyword evidence="3" id="KW-1185">Reference proteome</keyword>
<keyword evidence="1" id="KW-0472">Membrane</keyword>
<accession>Q8TJK9</accession>
<feature type="transmembrane region" description="Helical" evidence="1">
    <location>
        <begin position="54"/>
        <end position="75"/>
    </location>
</feature>